<evidence type="ECO:0000256" key="1">
    <source>
        <dbReference type="SAM" id="MobiDB-lite"/>
    </source>
</evidence>
<reference evidence="2" key="1">
    <citation type="submission" date="2018-04" db="EMBL/GenBank/DDBJ databases">
        <title>Draft Genome Sequences of Chryseobacterium lactis NCTC11390T isolated from milk, Chryseobacterium oncorhynchi 701B-08T from rainbow trout, and Chryseobacterium viscerum 687B-08T from diseased fish.</title>
        <authorList>
            <person name="Jeong J.-J."/>
            <person name="Lee Y.J."/>
            <person name="Pathiraja D."/>
            <person name="Park B."/>
            <person name="Choi I.-G."/>
            <person name="Kim K.D."/>
        </authorList>
    </citation>
    <scope>NUCLEOTIDE SEQUENCE [LARGE SCALE GENOMIC DNA]</scope>
    <source>
        <strain evidence="2">701B-08</strain>
    </source>
</reference>
<dbReference type="OrthoDB" id="1263177at2"/>
<dbReference type="EMBL" id="PPEI02000002">
    <property type="protein sequence ID" value="PWN65936.1"/>
    <property type="molecule type" value="Genomic_DNA"/>
</dbReference>
<accession>A0A316WZT8</accession>
<gene>
    <name evidence="2" type="ORF">C1638_006005</name>
</gene>
<feature type="compositionally biased region" description="Basic residues" evidence="1">
    <location>
        <begin position="80"/>
        <end position="101"/>
    </location>
</feature>
<sequence length="197" mass="22703">MLTDSENNMMNPLFSLQSIGERRFFFLVLLLANFQIIQAVCRHDNIPSSDTSSSPASLFTSKGAIVSGMDQIYVHQSEKVKRKFKRKISPTPYKRKHKKEQKRSQSDKNNNITVSIFIRNTTSEKYLLALSDNHKKIVIPSQPTIKSFLLGSENKISVLTHLLVIFQKKIYKNHGFSSLRFYQNFKRPPPFLHTAIT</sequence>
<evidence type="ECO:0000313" key="3">
    <source>
        <dbReference type="Proteomes" id="UP000236182"/>
    </source>
</evidence>
<protein>
    <submittedName>
        <fullName evidence="2">Uncharacterized protein</fullName>
    </submittedName>
</protein>
<keyword evidence="3" id="KW-1185">Reference proteome</keyword>
<evidence type="ECO:0000313" key="2">
    <source>
        <dbReference type="EMBL" id="PWN65936.1"/>
    </source>
</evidence>
<dbReference type="AlphaFoldDB" id="A0A316WZT8"/>
<organism evidence="2 3">
    <name type="scientific">Chryseobacterium oncorhynchi</name>
    <dbReference type="NCBI Taxonomy" id="741074"/>
    <lineage>
        <taxon>Bacteria</taxon>
        <taxon>Pseudomonadati</taxon>
        <taxon>Bacteroidota</taxon>
        <taxon>Flavobacteriia</taxon>
        <taxon>Flavobacteriales</taxon>
        <taxon>Weeksellaceae</taxon>
        <taxon>Chryseobacterium group</taxon>
        <taxon>Chryseobacterium</taxon>
    </lineage>
</organism>
<proteinExistence type="predicted"/>
<dbReference type="RefSeq" id="WP_109619207.1">
    <property type="nucleotide sequence ID" value="NZ_PPEI02000002.1"/>
</dbReference>
<dbReference type="Proteomes" id="UP000236182">
    <property type="component" value="Unassembled WGS sequence"/>
</dbReference>
<comment type="caution">
    <text evidence="2">The sequence shown here is derived from an EMBL/GenBank/DDBJ whole genome shotgun (WGS) entry which is preliminary data.</text>
</comment>
<name>A0A316WZT8_9FLAO</name>
<feature type="region of interest" description="Disordered" evidence="1">
    <location>
        <begin position="80"/>
        <end position="107"/>
    </location>
</feature>